<keyword evidence="3" id="KW-1185">Reference proteome</keyword>
<feature type="region of interest" description="Disordered" evidence="1">
    <location>
        <begin position="189"/>
        <end position="267"/>
    </location>
</feature>
<feature type="compositionally biased region" description="Gly residues" evidence="1">
    <location>
        <begin position="64"/>
        <end position="74"/>
    </location>
</feature>
<comment type="caution">
    <text evidence="2">The sequence shown here is derived from an EMBL/GenBank/DDBJ whole genome shotgun (WGS) entry which is preliminary data.</text>
</comment>
<feature type="compositionally biased region" description="Polar residues" evidence="1">
    <location>
        <begin position="233"/>
        <end position="244"/>
    </location>
</feature>
<feature type="region of interest" description="Disordered" evidence="1">
    <location>
        <begin position="129"/>
        <end position="162"/>
    </location>
</feature>
<evidence type="ECO:0000256" key="1">
    <source>
        <dbReference type="SAM" id="MobiDB-lite"/>
    </source>
</evidence>
<sequence length="267" mass="27283">MLALANPRPAATSASGSRSGRPRSRRSSTLPSHLLSGYANGPDAGHAPSRLMRAMTTSTRGSHRGGGGGSGCGVGASAEDGDDDGGEADGSAAASFENVLIGGGWGWNGGDNDDDDAIPLVPLSGAQQVRPKAGGKMKGRMIELEQDDDQQKENTSSGRRRKRVYRYVSHGIGGAGNFRRVLTSFRSDMTTTDPSFARNHHQAAKSQQQHQRQTSSGPDPGPSSSTICACSRCFSSGSSGKNVPSTGSSGASGRTSTAGSGSATARA</sequence>
<accession>A0A5N5D3C3</accession>
<evidence type="ECO:0000313" key="3">
    <source>
        <dbReference type="Proteomes" id="UP000325902"/>
    </source>
</evidence>
<dbReference type="Proteomes" id="UP000325902">
    <property type="component" value="Unassembled WGS sequence"/>
</dbReference>
<dbReference type="OrthoDB" id="10640885at2759"/>
<feature type="compositionally biased region" description="Low complexity" evidence="1">
    <location>
        <begin position="8"/>
        <end position="19"/>
    </location>
</feature>
<feature type="compositionally biased region" description="Low complexity" evidence="1">
    <location>
        <begin position="204"/>
        <end position="225"/>
    </location>
</feature>
<organism evidence="2 3">
    <name type="scientific">Lasiodiplodia theobromae</name>
    <dbReference type="NCBI Taxonomy" id="45133"/>
    <lineage>
        <taxon>Eukaryota</taxon>
        <taxon>Fungi</taxon>
        <taxon>Dikarya</taxon>
        <taxon>Ascomycota</taxon>
        <taxon>Pezizomycotina</taxon>
        <taxon>Dothideomycetes</taxon>
        <taxon>Dothideomycetes incertae sedis</taxon>
        <taxon>Botryosphaeriales</taxon>
        <taxon>Botryosphaeriaceae</taxon>
        <taxon>Lasiodiplodia</taxon>
    </lineage>
</organism>
<feature type="compositionally biased region" description="Low complexity" evidence="1">
    <location>
        <begin position="245"/>
        <end position="267"/>
    </location>
</feature>
<reference evidence="2 3" key="1">
    <citation type="journal article" date="2019" name="Sci. Rep.">
        <title>A multi-omics analysis of the grapevine pathogen Lasiodiplodia theobromae reveals that temperature affects the expression of virulence- and pathogenicity-related genes.</title>
        <authorList>
            <person name="Felix C."/>
            <person name="Meneses R."/>
            <person name="Goncalves M.F.M."/>
            <person name="Tilleman L."/>
            <person name="Duarte A.S."/>
            <person name="Jorrin-Novo J.V."/>
            <person name="Van de Peer Y."/>
            <person name="Deforce D."/>
            <person name="Van Nieuwerburgh F."/>
            <person name="Esteves A.C."/>
            <person name="Alves A."/>
        </authorList>
    </citation>
    <scope>NUCLEOTIDE SEQUENCE [LARGE SCALE GENOMIC DNA]</scope>
    <source>
        <strain evidence="2 3">LA-SOL3</strain>
    </source>
</reference>
<feature type="region of interest" description="Disordered" evidence="1">
    <location>
        <begin position="1"/>
        <end position="90"/>
    </location>
</feature>
<feature type="compositionally biased region" description="Low complexity" evidence="1">
    <location>
        <begin position="27"/>
        <end position="36"/>
    </location>
</feature>
<dbReference type="AlphaFoldDB" id="A0A5N5D3C3"/>
<name>A0A5N5D3C3_9PEZI</name>
<proteinExistence type="predicted"/>
<dbReference type="EMBL" id="VCHE01000086">
    <property type="protein sequence ID" value="KAB2572057.1"/>
    <property type="molecule type" value="Genomic_DNA"/>
</dbReference>
<evidence type="ECO:0000313" key="2">
    <source>
        <dbReference type="EMBL" id="KAB2572057.1"/>
    </source>
</evidence>
<protein>
    <submittedName>
        <fullName evidence="2">Uncharacterized protein</fullName>
    </submittedName>
</protein>
<gene>
    <name evidence="2" type="ORF">DBV05_g9271</name>
</gene>